<comment type="caution">
    <text evidence="2">The sequence shown here is derived from an EMBL/GenBank/DDBJ whole genome shotgun (WGS) entry which is preliminary data.</text>
</comment>
<evidence type="ECO:0000313" key="2">
    <source>
        <dbReference type="EMBL" id="TXL78439.1"/>
    </source>
</evidence>
<proteinExistence type="predicted"/>
<accession>A0ABY3LFB8</accession>
<gene>
    <name evidence="2" type="ORF">D9O29_11790</name>
</gene>
<organism evidence="2 3">
    <name type="scientific">Pantoea vagans</name>
    <dbReference type="NCBI Taxonomy" id="470934"/>
    <lineage>
        <taxon>Bacteria</taxon>
        <taxon>Pseudomonadati</taxon>
        <taxon>Pseudomonadota</taxon>
        <taxon>Gammaproteobacteria</taxon>
        <taxon>Enterobacterales</taxon>
        <taxon>Erwiniaceae</taxon>
        <taxon>Pantoea</taxon>
    </lineage>
</organism>
<name>A0ABY3LFB8_9GAMM</name>
<feature type="domain" description="Nucleotide modification associated" evidence="1">
    <location>
        <begin position="5"/>
        <end position="148"/>
    </location>
</feature>
<dbReference type="EMBL" id="RCNL01000004">
    <property type="protein sequence ID" value="TXL78439.1"/>
    <property type="molecule type" value="Genomic_DNA"/>
</dbReference>
<reference evidence="2 3" key="1">
    <citation type="submission" date="2018-10" db="EMBL/GenBank/DDBJ databases">
        <title>Draft genome sequence of Pantoea vagans isolated from corpses of the sugarcane aphid Melanaphis sacchari Zehntner.</title>
        <authorList>
            <person name="Toledo E."/>
            <person name="Pena G."/>
            <person name="Lozano L."/>
        </authorList>
    </citation>
    <scope>NUCLEOTIDE SEQUENCE [LARGE SCALE GENOMIC DNA]</scope>
    <source>
        <strain evidence="2 3">ET-90</strain>
    </source>
</reference>
<evidence type="ECO:0000313" key="3">
    <source>
        <dbReference type="Proteomes" id="UP000426772"/>
    </source>
</evidence>
<sequence>MGHNEELIYIMQVDEKITYQQYWDDVRFYKKKPNLYSNKANAFGDNIYHQDEYNNWIQVDSHHSFEDGVLNQDNLERDTSSLDVLISQNFIYFGCDSIPSPTFEGVNENAYPTGRGYRVNFSQPLINNMSHWLLNHPNKGYVGRPISW</sequence>
<dbReference type="InterPro" id="IPR041180">
    <property type="entry name" value="Nmad2"/>
</dbReference>
<evidence type="ECO:0000259" key="1">
    <source>
        <dbReference type="Pfam" id="PF18753"/>
    </source>
</evidence>
<dbReference type="Proteomes" id="UP000426772">
    <property type="component" value="Unassembled WGS sequence"/>
</dbReference>
<keyword evidence="3" id="KW-1185">Reference proteome</keyword>
<dbReference type="Pfam" id="PF18753">
    <property type="entry name" value="Nmad2"/>
    <property type="match status" value="1"/>
</dbReference>
<protein>
    <recommendedName>
        <fullName evidence="1">Nucleotide modification associated domain-containing protein</fullName>
    </recommendedName>
</protein>